<evidence type="ECO:0000313" key="4">
    <source>
        <dbReference type="Proteomes" id="UP000283644"/>
    </source>
</evidence>
<evidence type="ECO:0000256" key="1">
    <source>
        <dbReference type="ARBA" id="ARBA00006484"/>
    </source>
</evidence>
<dbReference type="CDD" id="cd05233">
    <property type="entry name" value="SDR_c"/>
    <property type="match status" value="1"/>
</dbReference>
<evidence type="ECO:0000256" key="2">
    <source>
        <dbReference type="ARBA" id="ARBA00023002"/>
    </source>
</evidence>
<keyword evidence="2" id="KW-0560">Oxidoreductase</keyword>
<dbReference type="Gene3D" id="3.40.50.720">
    <property type="entry name" value="NAD(P)-binding Rossmann-like Domain"/>
    <property type="match status" value="1"/>
</dbReference>
<gene>
    <name evidence="3" type="ORF">D0Z08_00130</name>
</gene>
<dbReference type="SUPFAM" id="SSF51735">
    <property type="entry name" value="NAD(P)-binding Rossmann-fold domains"/>
    <property type="match status" value="1"/>
</dbReference>
<accession>A0A417Y8X5</accession>
<dbReference type="InterPro" id="IPR002347">
    <property type="entry name" value="SDR_fam"/>
</dbReference>
<dbReference type="PANTHER" id="PTHR24321">
    <property type="entry name" value="DEHYDROGENASES, SHORT CHAIN"/>
    <property type="match status" value="1"/>
</dbReference>
<dbReference type="RefSeq" id="WP_118921468.1">
    <property type="nucleotide sequence ID" value="NZ_QXGH01000001.1"/>
</dbReference>
<dbReference type="Pfam" id="PF13561">
    <property type="entry name" value="adh_short_C2"/>
    <property type="match status" value="1"/>
</dbReference>
<dbReference type="EMBL" id="QXGH01000001">
    <property type="protein sequence ID" value="RHW29173.1"/>
    <property type="molecule type" value="Genomic_DNA"/>
</dbReference>
<comment type="caution">
    <text evidence="3">The sequence shown here is derived from an EMBL/GenBank/DDBJ whole genome shotgun (WGS) entry which is preliminary data.</text>
</comment>
<dbReference type="PRINTS" id="PR00080">
    <property type="entry name" value="SDRFAMILY"/>
</dbReference>
<dbReference type="InterPro" id="IPR036291">
    <property type="entry name" value="NAD(P)-bd_dom_sf"/>
</dbReference>
<keyword evidence="4" id="KW-1185">Reference proteome</keyword>
<reference evidence="3 4" key="1">
    <citation type="submission" date="2018-09" db="EMBL/GenBank/DDBJ databases">
        <title>Genome sequencing of Nocardioides immobilis CCTCC AB 2017083 for comparison to Nocardioides silvaticus.</title>
        <authorList>
            <person name="Li C."/>
            <person name="Wang G."/>
        </authorList>
    </citation>
    <scope>NUCLEOTIDE SEQUENCE [LARGE SCALE GENOMIC DNA]</scope>
    <source>
        <strain evidence="3 4">CCTCC AB 2017083</strain>
    </source>
</reference>
<evidence type="ECO:0000313" key="3">
    <source>
        <dbReference type="EMBL" id="RHW29173.1"/>
    </source>
</evidence>
<comment type="similarity">
    <text evidence="1">Belongs to the short-chain dehydrogenases/reductases (SDR) family.</text>
</comment>
<proteinExistence type="inferred from homology"/>
<sequence>MTDERPISLVTGAAGGLGRVISGALMRDGHRLVALDVAERPLAELTSNLTSQGYDPSDVMTVLADLRDETAIAAAVAAVGERWGRLDHVVHNAGIEPPHKASSVTVEIWDETFAINTRAGALLVKHTAPFWEAQQGGTFIAIGSRTWLSGSSTGAYGASKAALVGLMRSIAVELGPIGVRANVVAPGFVRSPLNASKGDSAYVEEYAREFSDLAPLRRLIEPIDVAEAVAFLVSPGARNITGDVINVAGGMHIPPTVRWPKTRRHGLTDR</sequence>
<dbReference type="Proteomes" id="UP000283644">
    <property type="component" value="Unassembled WGS sequence"/>
</dbReference>
<dbReference type="FunFam" id="3.40.50.720:FF:000084">
    <property type="entry name" value="Short-chain dehydrogenase reductase"/>
    <property type="match status" value="1"/>
</dbReference>
<name>A0A417Y8X5_9ACTN</name>
<dbReference type="AlphaFoldDB" id="A0A417Y8X5"/>
<dbReference type="PANTHER" id="PTHR24321:SF14">
    <property type="entry name" value="SHORT-CHAIN TYPE DEHYDROGENASE_REDUCTASE BLR2146-RELATED"/>
    <property type="match status" value="1"/>
</dbReference>
<dbReference type="GO" id="GO:0016491">
    <property type="term" value="F:oxidoreductase activity"/>
    <property type="evidence" value="ECO:0007669"/>
    <property type="project" value="UniProtKB-KW"/>
</dbReference>
<protein>
    <submittedName>
        <fullName evidence="3">SDR family oxidoreductase</fullName>
    </submittedName>
</protein>
<organism evidence="3 4">
    <name type="scientific">Nocardioides immobilis</name>
    <dbReference type="NCBI Taxonomy" id="2049295"/>
    <lineage>
        <taxon>Bacteria</taxon>
        <taxon>Bacillati</taxon>
        <taxon>Actinomycetota</taxon>
        <taxon>Actinomycetes</taxon>
        <taxon>Propionibacteriales</taxon>
        <taxon>Nocardioidaceae</taxon>
        <taxon>Nocardioides</taxon>
    </lineage>
</organism>
<dbReference type="OrthoDB" id="9803333at2"/>
<dbReference type="PRINTS" id="PR00081">
    <property type="entry name" value="GDHRDH"/>
</dbReference>